<feature type="region of interest" description="Disordered" evidence="1">
    <location>
        <begin position="445"/>
        <end position="468"/>
    </location>
</feature>
<dbReference type="Proteomes" id="UP000678499">
    <property type="component" value="Unassembled WGS sequence"/>
</dbReference>
<keyword evidence="4" id="KW-1185">Reference proteome</keyword>
<protein>
    <submittedName>
        <fullName evidence="3">Uncharacterized protein</fullName>
    </submittedName>
</protein>
<feature type="region of interest" description="Disordered" evidence="1">
    <location>
        <begin position="807"/>
        <end position="842"/>
    </location>
</feature>
<dbReference type="AlphaFoldDB" id="A0A7R9GIS6"/>
<evidence type="ECO:0000256" key="2">
    <source>
        <dbReference type="SAM" id="Phobius"/>
    </source>
</evidence>
<feature type="compositionally biased region" description="Basic residues" evidence="1">
    <location>
        <begin position="445"/>
        <end position="454"/>
    </location>
</feature>
<feature type="region of interest" description="Disordered" evidence="1">
    <location>
        <begin position="989"/>
        <end position="1021"/>
    </location>
</feature>
<dbReference type="EMBL" id="OA886315">
    <property type="protein sequence ID" value="CAD7282759.1"/>
    <property type="molecule type" value="Genomic_DNA"/>
</dbReference>
<feature type="compositionally biased region" description="Basic and acidic residues" evidence="1">
    <location>
        <begin position="114"/>
        <end position="139"/>
    </location>
</feature>
<keyword evidence="2" id="KW-0812">Transmembrane</keyword>
<organism evidence="3">
    <name type="scientific">Notodromas monacha</name>
    <dbReference type="NCBI Taxonomy" id="399045"/>
    <lineage>
        <taxon>Eukaryota</taxon>
        <taxon>Metazoa</taxon>
        <taxon>Ecdysozoa</taxon>
        <taxon>Arthropoda</taxon>
        <taxon>Crustacea</taxon>
        <taxon>Oligostraca</taxon>
        <taxon>Ostracoda</taxon>
        <taxon>Podocopa</taxon>
        <taxon>Podocopida</taxon>
        <taxon>Cypridocopina</taxon>
        <taxon>Cypridoidea</taxon>
        <taxon>Cyprididae</taxon>
        <taxon>Notodromas</taxon>
    </lineage>
</organism>
<feature type="region of interest" description="Disordered" evidence="1">
    <location>
        <begin position="544"/>
        <end position="603"/>
    </location>
</feature>
<reference evidence="3" key="1">
    <citation type="submission" date="2020-11" db="EMBL/GenBank/DDBJ databases">
        <authorList>
            <person name="Tran Van P."/>
        </authorList>
    </citation>
    <scope>NUCLEOTIDE SEQUENCE</scope>
</reference>
<evidence type="ECO:0000313" key="4">
    <source>
        <dbReference type="Proteomes" id="UP000678499"/>
    </source>
</evidence>
<keyword evidence="2" id="KW-0472">Membrane</keyword>
<name>A0A7R9GIS6_9CRUS</name>
<proteinExistence type="predicted"/>
<feature type="compositionally biased region" description="Low complexity" evidence="1">
    <location>
        <begin position="670"/>
        <end position="683"/>
    </location>
</feature>
<gene>
    <name evidence="3" type="ORF">NMOB1V02_LOCUS10380</name>
</gene>
<feature type="compositionally biased region" description="Low complexity" evidence="1">
    <location>
        <begin position="593"/>
        <end position="603"/>
    </location>
</feature>
<feature type="compositionally biased region" description="Basic residues" evidence="1">
    <location>
        <begin position="989"/>
        <end position="1002"/>
    </location>
</feature>
<feature type="region of interest" description="Disordered" evidence="1">
    <location>
        <begin position="97"/>
        <end position="179"/>
    </location>
</feature>
<keyword evidence="2" id="KW-1133">Transmembrane helix</keyword>
<sequence>MKRTERTGSVQLRKNAYSRGSGVTATTKLMMATVIVVSVILGACIVAAAYAARQSTCHCGNPGEGLPAEAAFATFDRLSVAPTEPKNEEILIVANEVPAVSTEDPTTTSSGLVEADKEKQKEEPVAQKESDDSSEEPKGNKKKKNKSRKNKKNKNRRNKNRRGNHNKPSDDDEDNDSDSGPVIFHLDDLARTILEHEERAMMNCVLEKRRQPTFLPFEAQRSLKVFCRGGRDEPFGPVVAIASRGLSYNYKANFSGKLRKNVNGDILGLKWLLIRFGMMLNLEAWVHGGPELSGDSLSLSLVDHSSEGTTTTMNPIAEKLLDLTRSIMQASKTQAPVSQPKNSMYARTPHQLHPMVTGQIVPQRSQNLLRNAPSASAALTSNDVNPDKTMPKNVDMQHLKEIFREALRVLEAPETKTPIPSAANTPSNPELRLKLRLVPTPSPRVPHHLHHHQQHNPIPNHKGNNPLAQYTLRYSPSRGSARNPPPPTVRTMVVPIKKIPPPSPKPSQKMAFTVVIPSKIHIPTTSKPKILSPKETKASGKFLALVKPKPPPPKPTQPRAKPTTNAKTTPRKTPIVTTTTMTKKRAQETRKPSSISIVTSQKSSPKVREMKIITTRPTESTFEELLNKATQGDFLDLTDRKRHFLKPSIRHTLMPISPETSAKMQRNNKPHQANNKNNNNKKPPSSEFLVRAASNHHQSSSEPSSTITPSTETPTTISTTMHPVTGAHRRRLEYKSFPMQPIIGSHNPSLEFYFQTPVPPSVVYTVGSGSRYGVLDPRVQQNVAHPFFGSSATSSFLLPELTFEPSTITSTTESTTTSTTSSTSPTTTESAKQPEKTGEDSMNNIKFMYPSMTPIITRIHQHHPPEAVISNLMMEHPDNYAYHNNPPASVAEEILPSGHQEPVIHSDVPGMEEYSDYYDGTAMMTTSASPVNVIYHAKPSPGVRKRFRGNRKRDRNFLMRKYWGSSSANNKNSGDYPQHQPGFFETRQRRKISGRHQGRRRASPPLMRPMMSGGHRRHSGVELPKPEHLLEALQRPVAVLPLQFKRDATATGGGGALQRRGFHRKDLYNRATASAAAVMAAPARIRPLLRRPNYFKRSMLMSPLAKATNNTGDDVSFILHKWMIWRLRKGSGIRAKTHCFDDSSPNRVLKNIGLDNVESKETTTTASSQLAEHNSKESLKAFLTHQMGKYANKQNKSHNNLPEDEAHLESMDGLGQIVPDNETKENNVLKSIN</sequence>
<feature type="compositionally biased region" description="Low complexity" evidence="1">
    <location>
        <begin position="557"/>
        <end position="581"/>
    </location>
</feature>
<feature type="transmembrane region" description="Helical" evidence="2">
    <location>
        <begin position="29"/>
        <end position="52"/>
    </location>
</feature>
<evidence type="ECO:0000256" key="1">
    <source>
        <dbReference type="SAM" id="MobiDB-lite"/>
    </source>
</evidence>
<feature type="compositionally biased region" description="Low complexity" evidence="1">
    <location>
        <begin position="700"/>
        <end position="720"/>
    </location>
</feature>
<feature type="region of interest" description="Disordered" evidence="1">
    <location>
        <begin position="648"/>
        <end position="725"/>
    </location>
</feature>
<accession>A0A7R9GIS6</accession>
<dbReference type="EMBL" id="CAJPEX010004278">
    <property type="protein sequence ID" value="CAG0922911.1"/>
    <property type="molecule type" value="Genomic_DNA"/>
</dbReference>
<feature type="compositionally biased region" description="Basic residues" evidence="1">
    <location>
        <begin position="140"/>
        <end position="165"/>
    </location>
</feature>
<evidence type="ECO:0000313" key="3">
    <source>
        <dbReference type="EMBL" id="CAD7282759.1"/>
    </source>
</evidence>
<feature type="compositionally biased region" description="Low complexity" evidence="1">
    <location>
        <begin position="807"/>
        <end position="830"/>
    </location>
</feature>